<proteinExistence type="predicted"/>
<dbReference type="AlphaFoldDB" id="A0AAW2VS79"/>
<feature type="compositionally biased region" description="Basic and acidic residues" evidence="1">
    <location>
        <begin position="1"/>
        <end position="18"/>
    </location>
</feature>
<protein>
    <submittedName>
        <fullName evidence="2">Uncharacterized protein</fullName>
    </submittedName>
</protein>
<evidence type="ECO:0000256" key="1">
    <source>
        <dbReference type="SAM" id="MobiDB-lite"/>
    </source>
</evidence>
<dbReference type="EMBL" id="JACGWN010000009">
    <property type="protein sequence ID" value="KAL0432357.1"/>
    <property type="molecule type" value="Genomic_DNA"/>
</dbReference>
<evidence type="ECO:0000313" key="2">
    <source>
        <dbReference type="EMBL" id="KAL0432357.1"/>
    </source>
</evidence>
<reference evidence="2" key="1">
    <citation type="submission" date="2020-06" db="EMBL/GenBank/DDBJ databases">
        <authorList>
            <person name="Li T."/>
            <person name="Hu X."/>
            <person name="Zhang T."/>
            <person name="Song X."/>
            <person name="Zhang H."/>
            <person name="Dai N."/>
            <person name="Sheng W."/>
            <person name="Hou X."/>
            <person name="Wei L."/>
        </authorList>
    </citation>
    <scope>NUCLEOTIDE SEQUENCE</scope>
    <source>
        <strain evidence="2">KEN1</strain>
        <tissue evidence="2">Leaf</tissue>
    </source>
</reference>
<dbReference type="EMBL" id="JACGWN010000009">
    <property type="protein sequence ID" value="KAL0432361.1"/>
    <property type="molecule type" value="Genomic_DNA"/>
</dbReference>
<comment type="caution">
    <text evidence="2">The sequence shown here is derived from an EMBL/GenBank/DDBJ whole genome shotgun (WGS) entry which is preliminary data.</text>
</comment>
<sequence length="70" mass="7834">MVAMEHEECTGSEEGGRDSEEEMWLEALKKLGTEALLKKDGLTARHLEDLMKELLAKSLETEETEGLAEI</sequence>
<reference evidence="2" key="2">
    <citation type="journal article" date="2024" name="Plant">
        <title>Genomic evolution and insights into agronomic trait innovations of Sesamum species.</title>
        <authorList>
            <person name="Miao H."/>
            <person name="Wang L."/>
            <person name="Qu L."/>
            <person name="Liu H."/>
            <person name="Sun Y."/>
            <person name="Le M."/>
            <person name="Wang Q."/>
            <person name="Wei S."/>
            <person name="Zheng Y."/>
            <person name="Lin W."/>
            <person name="Duan Y."/>
            <person name="Cao H."/>
            <person name="Xiong S."/>
            <person name="Wang X."/>
            <person name="Wei L."/>
            <person name="Li C."/>
            <person name="Ma Q."/>
            <person name="Ju M."/>
            <person name="Zhao R."/>
            <person name="Li G."/>
            <person name="Mu C."/>
            <person name="Tian Q."/>
            <person name="Mei H."/>
            <person name="Zhang T."/>
            <person name="Gao T."/>
            <person name="Zhang H."/>
        </authorList>
    </citation>
    <scope>NUCLEOTIDE SEQUENCE</scope>
    <source>
        <strain evidence="2">KEN1</strain>
    </source>
</reference>
<name>A0AAW2VS79_9LAMI</name>
<organism evidence="2">
    <name type="scientific">Sesamum latifolium</name>
    <dbReference type="NCBI Taxonomy" id="2727402"/>
    <lineage>
        <taxon>Eukaryota</taxon>
        <taxon>Viridiplantae</taxon>
        <taxon>Streptophyta</taxon>
        <taxon>Embryophyta</taxon>
        <taxon>Tracheophyta</taxon>
        <taxon>Spermatophyta</taxon>
        <taxon>Magnoliopsida</taxon>
        <taxon>eudicotyledons</taxon>
        <taxon>Gunneridae</taxon>
        <taxon>Pentapetalae</taxon>
        <taxon>asterids</taxon>
        <taxon>lamiids</taxon>
        <taxon>Lamiales</taxon>
        <taxon>Pedaliaceae</taxon>
        <taxon>Sesamum</taxon>
    </lineage>
</organism>
<evidence type="ECO:0000313" key="3">
    <source>
        <dbReference type="EMBL" id="KAL0432361.1"/>
    </source>
</evidence>
<gene>
    <name evidence="2" type="ORF">Slati_2570000</name>
    <name evidence="3" type="ORF">Slati_2570400</name>
</gene>
<feature type="region of interest" description="Disordered" evidence="1">
    <location>
        <begin position="1"/>
        <end position="21"/>
    </location>
</feature>
<accession>A0AAW2VS79</accession>